<gene>
    <name evidence="3" type="ORF">DB769_18780</name>
    <name evidence="2" type="ORF">G3W61_13115</name>
    <name evidence="1" type="ORF">XP315_19685</name>
</gene>
<evidence type="ECO:0000313" key="5">
    <source>
        <dbReference type="Proteomes" id="UP000289372"/>
    </source>
</evidence>
<dbReference type="SUPFAM" id="SSF102588">
    <property type="entry name" value="LmbE-like"/>
    <property type="match status" value="1"/>
</dbReference>
<dbReference type="Gene3D" id="3.40.50.10320">
    <property type="entry name" value="LmbE-like"/>
    <property type="match status" value="1"/>
</dbReference>
<keyword evidence="4" id="KW-1185">Reference proteome</keyword>
<evidence type="ECO:0000313" key="4">
    <source>
        <dbReference type="Proteomes" id="UP000035369"/>
    </source>
</evidence>
<dbReference type="PANTHER" id="PTHR12993">
    <property type="entry name" value="N-ACETYLGLUCOSAMINYL-PHOSPHATIDYLINOSITOL DE-N-ACETYLASE-RELATED"/>
    <property type="match status" value="1"/>
</dbReference>
<reference evidence="3 5" key="2">
    <citation type="submission" date="2018-02" db="EMBL/GenBank/DDBJ databases">
        <title>Characterization of Xanthomonas diversity in transplant houses and field plants.</title>
        <authorList>
            <person name="Abrahamian P."/>
            <person name="Timilsina S."/>
            <person name="Minsavage G.V."/>
            <person name="Goss E.M."/>
            <person name="Jones J.B."/>
            <person name="Vallad G.E."/>
        </authorList>
    </citation>
    <scope>NUCLEOTIDE SEQUENCE [LARGE SCALE GENOMIC DNA]</scope>
    <source>
        <strain evidence="3 5">GEV2132</strain>
    </source>
</reference>
<proteinExistence type="predicted"/>
<dbReference type="GO" id="GO:0016811">
    <property type="term" value="F:hydrolase activity, acting on carbon-nitrogen (but not peptide) bonds, in linear amides"/>
    <property type="evidence" value="ECO:0007669"/>
    <property type="project" value="TreeGrafter"/>
</dbReference>
<dbReference type="GeneID" id="61779027"/>
<evidence type="ECO:0000313" key="3">
    <source>
        <dbReference type="EMBL" id="RXD50503.1"/>
    </source>
</evidence>
<reference evidence="1 4" key="1">
    <citation type="submission" date="2015-02" db="EMBL/GenBank/DDBJ databases">
        <title>Whole genome sequencing of multiple isolates of three species of pepper and tomato-infecting xanthomonads reveals genetic diversity in field strains and pinpoints effectors responsible for host specificity.</title>
        <authorList>
            <person name="Schwartz A."/>
            <person name="Dahlbeck D."/>
            <person name="Staskawicz B."/>
            <person name="Bart R."/>
            <person name="Potnis N."/>
            <person name="Minsavage G."/>
            <person name="Timilsina S."/>
            <person name="Goss E."/>
            <person name="Jones J."/>
            <person name="Vallad G."/>
            <person name="Barak J."/>
            <person name="Miller S."/>
            <person name="Ritchie D."/>
            <person name="Martins J.Jr."/>
            <person name="Patane J.S."/>
            <person name="Setubal J.C."/>
        </authorList>
    </citation>
    <scope>NUCLEOTIDE SEQUENCE [LARGE SCALE GENOMIC DNA]</scope>
    <source>
        <strain evidence="1 4">Xp3-15</strain>
    </source>
</reference>
<dbReference type="AlphaFoldDB" id="A0A0G8ZVE0"/>
<dbReference type="Proteomes" id="UP000035369">
    <property type="component" value="Unassembled WGS sequence"/>
</dbReference>
<comment type="caution">
    <text evidence="2">The sequence shown here is derived from an EMBL/GenBank/DDBJ whole genome shotgun (WGS) entry which is preliminary data.</text>
</comment>
<reference evidence="2 6" key="3">
    <citation type="submission" date="2019-11" db="EMBL/GenBank/DDBJ databases">
        <title>Genome-resolved metagenomics to study the prevalence of co-infection and intraspecific heterogeneity among plant pathogen metapopulations.</title>
        <authorList>
            <person name="Newberry E."/>
            <person name="Bhandari R."/>
            <person name="Kemble J."/>
            <person name="Sikora E."/>
            <person name="Potnis N."/>
        </authorList>
    </citation>
    <scope>NUCLEOTIDE SEQUENCE [LARGE SCALE GENOMIC DNA]</scope>
    <source>
        <strain evidence="2">Xp_Tom_Tuscaloosa_18b</strain>
    </source>
</reference>
<dbReference type="RefSeq" id="WP_008575699.1">
    <property type="nucleotide sequence ID" value="NZ_CP018475.1"/>
</dbReference>
<dbReference type="InterPro" id="IPR003737">
    <property type="entry name" value="GlcNAc_PI_deacetylase-related"/>
</dbReference>
<organism evidence="2 6">
    <name type="scientific">Xanthomonas perforans</name>
    <dbReference type="NCBI Taxonomy" id="442694"/>
    <lineage>
        <taxon>Bacteria</taxon>
        <taxon>Pseudomonadati</taxon>
        <taxon>Pseudomonadota</taxon>
        <taxon>Gammaproteobacteria</taxon>
        <taxon>Lysobacterales</taxon>
        <taxon>Lysobacteraceae</taxon>
        <taxon>Xanthomonas</taxon>
    </lineage>
</organism>
<accession>A0A0G8ZVE0</accession>
<dbReference type="InterPro" id="IPR024078">
    <property type="entry name" value="LmbE-like_dom_sf"/>
</dbReference>
<protein>
    <submittedName>
        <fullName evidence="1">N-acetylglucosaminylphosphatidylinositol deacetylase</fullName>
    </submittedName>
    <submittedName>
        <fullName evidence="2">PIG-L family deacetylase</fullName>
    </submittedName>
</protein>
<dbReference type="KEGG" id="xpe:BJD13_05605"/>
<dbReference type="Proteomes" id="UP000289372">
    <property type="component" value="Unassembled WGS sequence"/>
</dbReference>
<evidence type="ECO:0000313" key="6">
    <source>
        <dbReference type="Proteomes" id="UP000471082"/>
    </source>
</evidence>
<dbReference type="EMBL" id="PUUL01000122">
    <property type="protein sequence ID" value="RXD50503.1"/>
    <property type="molecule type" value="Genomic_DNA"/>
</dbReference>
<name>A0A0G8ZVE0_XANPE</name>
<evidence type="ECO:0000313" key="1">
    <source>
        <dbReference type="EMBL" id="KLC02407.1"/>
    </source>
</evidence>
<dbReference type="Proteomes" id="UP000471082">
    <property type="component" value="Unassembled WGS sequence"/>
</dbReference>
<dbReference type="EMBL" id="JZUY01000049">
    <property type="protein sequence ID" value="KLC02407.1"/>
    <property type="molecule type" value="Genomic_DNA"/>
</dbReference>
<dbReference type="EMBL" id="JAAGYU010000055">
    <property type="protein sequence ID" value="NEL77179.1"/>
    <property type="molecule type" value="Genomic_DNA"/>
</dbReference>
<sequence length="252" mass="27030">MAAVRGEQIAGQGISEQRWRASRQLNALLTSSLDQLLGTATRVVVVSPHPDDEVLGCGGLLAMAIASGRQVLIISVTDGEAAYPQDDAWPPARLAAARREELRDALACLGIDPSSIVRLDAGDGQVRAGIDALGARLADLLQPRDVVLVTYARDGHPDHEACADAASAAVARCGARLIQFPIWARHWDDPDHSQMLASATRLVLSADAHAAKLQAMSAFKTQTGHVTPALRNPILPDWALARFRRDFEVYLP</sequence>
<dbReference type="PANTHER" id="PTHR12993:SF29">
    <property type="entry name" value="BLR3841 PROTEIN"/>
    <property type="match status" value="1"/>
</dbReference>
<dbReference type="Pfam" id="PF02585">
    <property type="entry name" value="PIG-L"/>
    <property type="match status" value="1"/>
</dbReference>
<evidence type="ECO:0000313" key="2">
    <source>
        <dbReference type="EMBL" id="NEL77179.1"/>
    </source>
</evidence>